<comment type="subcellular location">
    <subcellularLocation>
        <location evidence="2">Cytoplasm</location>
        <location evidence="2">Cytoskeleton</location>
        <location evidence="2">Cilium basal body</location>
    </subcellularLocation>
    <subcellularLocation>
        <location evidence="1">Cytoplasm</location>
        <location evidence="1">Cytoskeleton</location>
        <location evidence="1">Microtubule organizing center</location>
        <location evidence="1">Centrosome</location>
        <location evidence="1">Centriole</location>
    </subcellularLocation>
</comment>
<protein>
    <recommendedName>
        <fullName evidence="8">C2H2-type domain-containing protein</fullName>
    </recommendedName>
</protein>
<evidence type="ECO:0000256" key="3">
    <source>
        <dbReference type="ARBA" id="ARBA00009131"/>
    </source>
</evidence>
<dbReference type="AlphaFoldDB" id="A2EL15"/>
<accession>A2EL15</accession>
<dbReference type="InParanoid" id="A2EL15"/>
<evidence type="ECO:0000256" key="5">
    <source>
        <dbReference type="ARBA" id="ARBA00023212"/>
    </source>
</evidence>
<dbReference type="InterPro" id="IPR013087">
    <property type="entry name" value="Znf_C2H2_type"/>
</dbReference>
<feature type="region of interest" description="Disordered" evidence="7">
    <location>
        <begin position="221"/>
        <end position="277"/>
    </location>
</feature>
<keyword evidence="4" id="KW-0175">Coiled coil</keyword>
<dbReference type="KEGG" id="tva:4764522"/>
<comment type="similarity">
    <text evidence="3">Belongs to the DZIP C2H2-type zinc-finger protein family.</text>
</comment>
<evidence type="ECO:0000313" key="9">
    <source>
        <dbReference type="EMBL" id="EAY06643.1"/>
    </source>
</evidence>
<name>A2EL15_TRIV3</name>
<keyword evidence="5" id="KW-0963">Cytoplasm</keyword>
<dbReference type="SMR" id="A2EL15"/>
<evidence type="ECO:0000313" key="10">
    <source>
        <dbReference type="Proteomes" id="UP000001542"/>
    </source>
</evidence>
<dbReference type="EMBL" id="DS113418">
    <property type="protein sequence ID" value="EAY06643.1"/>
    <property type="molecule type" value="Genomic_DNA"/>
</dbReference>
<dbReference type="Pfam" id="PF13815">
    <property type="entry name" value="Dzip-like_N"/>
    <property type="match status" value="1"/>
</dbReference>
<feature type="compositionally biased region" description="Basic and acidic residues" evidence="7">
    <location>
        <begin position="697"/>
        <end position="712"/>
    </location>
</feature>
<dbReference type="VEuPathDB" id="TrichDB:TVAG_322630"/>
<reference evidence="9" key="1">
    <citation type="submission" date="2006-10" db="EMBL/GenBank/DDBJ databases">
        <authorList>
            <person name="Amadeo P."/>
            <person name="Zhao Q."/>
            <person name="Wortman J."/>
            <person name="Fraser-Liggett C."/>
            <person name="Carlton J."/>
        </authorList>
    </citation>
    <scope>NUCLEOTIDE SEQUENCE</scope>
    <source>
        <strain evidence="9">G3</strain>
    </source>
</reference>
<evidence type="ECO:0000256" key="4">
    <source>
        <dbReference type="ARBA" id="ARBA00023054"/>
    </source>
</evidence>
<dbReference type="Proteomes" id="UP000001542">
    <property type="component" value="Unassembled WGS sequence"/>
</dbReference>
<gene>
    <name evidence="9" type="ORF">TVAG_322630</name>
</gene>
<proteinExistence type="inferred from homology"/>
<evidence type="ECO:0000256" key="7">
    <source>
        <dbReference type="SAM" id="MobiDB-lite"/>
    </source>
</evidence>
<feature type="region of interest" description="Disordered" evidence="7">
    <location>
        <begin position="428"/>
        <end position="730"/>
    </location>
</feature>
<reference evidence="9" key="2">
    <citation type="journal article" date="2007" name="Science">
        <title>Draft genome sequence of the sexually transmitted pathogen Trichomonas vaginalis.</title>
        <authorList>
            <person name="Carlton J.M."/>
            <person name="Hirt R.P."/>
            <person name="Silva J.C."/>
            <person name="Delcher A.L."/>
            <person name="Schatz M."/>
            <person name="Zhao Q."/>
            <person name="Wortman J.R."/>
            <person name="Bidwell S.L."/>
            <person name="Alsmark U.C.M."/>
            <person name="Besteiro S."/>
            <person name="Sicheritz-Ponten T."/>
            <person name="Noel C.J."/>
            <person name="Dacks J.B."/>
            <person name="Foster P.G."/>
            <person name="Simillion C."/>
            <person name="Van de Peer Y."/>
            <person name="Miranda-Saavedra D."/>
            <person name="Barton G.J."/>
            <person name="Westrop G.D."/>
            <person name="Mueller S."/>
            <person name="Dessi D."/>
            <person name="Fiori P.L."/>
            <person name="Ren Q."/>
            <person name="Paulsen I."/>
            <person name="Zhang H."/>
            <person name="Bastida-Corcuera F.D."/>
            <person name="Simoes-Barbosa A."/>
            <person name="Brown M.T."/>
            <person name="Hayes R.D."/>
            <person name="Mukherjee M."/>
            <person name="Okumura C.Y."/>
            <person name="Schneider R."/>
            <person name="Smith A.J."/>
            <person name="Vanacova S."/>
            <person name="Villalvazo M."/>
            <person name="Haas B.J."/>
            <person name="Pertea M."/>
            <person name="Feldblyum T.V."/>
            <person name="Utterback T.R."/>
            <person name="Shu C.L."/>
            <person name="Osoegawa K."/>
            <person name="de Jong P.J."/>
            <person name="Hrdy I."/>
            <person name="Horvathova L."/>
            <person name="Zubacova Z."/>
            <person name="Dolezal P."/>
            <person name="Malik S.B."/>
            <person name="Logsdon J.M. Jr."/>
            <person name="Henze K."/>
            <person name="Gupta A."/>
            <person name="Wang C.C."/>
            <person name="Dunne R.L."/>
            <person name="Upcroft J.A."/>
            <person name="Upcroft P."/>
            <person name="White O."/>
            <person name="Salzberg S.L."/>
            <person name="Tang P."/>
            <person name="Chiu C.-H."/>
            <person name="Lee Y.-S."/>
            <person name="Embley T.M."/>
            <person name="Coombs G.H."/>
            <person name="Mottram J.C."/>
            <person name="Tachezy J."/>
            <person name="Fraser-Liggett C.M."/>
            <person name="Johnson P.J."/>
        </authorList>
    </citation>
    <scope>NUCLEOTIDE SEQUENCE [LARGE SCALE GENOMIC DNA]</scope>
    <source>
        <strain evidence="9">G3</strain>
    </source>
</reference>
<dbReference type="VEuPathDB" id="TrichDB:TVAGG3_0234630"/>
<dbReference type="RefSeq" id="XP_001318866.1">
    <property type="nucleotide sequence ID" value="XM_001318831.1"/>
</dbReference>
<keyword evidence="6" id="KW-0966">Cell projection</keyword>
<dbReference type="InterPro" id="IPR051241">
    <property type="entry name" value="DZIP_RILPL"/>
</dbReference>
<dbReference type="PANTHER" id="PTHR21502:SF3">
    <property type="entry name" value="CILIUM ASSEMBLY PROTEIN DZIP1L"/>
    <property type="match status" value="1"/>
</dbReference>
<sequence length="730" mass="82912">MLNNAPFTQTFPPAYYGTQGYNTQTQQNQPKFRQNPFDWKLVSKFDPKLLQATQDVESMNEIASEFLNAIFSDEDMNIIGSPPVYTLLQLLQVVLEYMFKTQKESQSSYKKLMKENERLTEVNERYHKRIHKLFDACKLLRGIERCPTCHRIFPSFKTLDQHVEKKHPDIVDHWKSIRAGEPIGTTKHNDFLENELKKIQKMLTDQNATITKSSEQVRMAMNESTQTPKPKLNPFVKTQDQKTSPVVDENEQIKALEQQTPKSKTAPLKLSDYPEPPPQTVMADTVTLDEVKVLENQPKSSAPDSKSLTTSTRIPEGLRQTAKEFITRPRIVDRQDMVLRNLREQIRADVHEQSTITKIMAKSGDKDEVKEMLKVSMKQIYPMTRKNGTNNIADLRRPPKRYTPEIHDLILEISSDAATYTSTTFIEDLPSESSSKSKSKSKSKKSSSEHSSSNSSDSDKEKSKSKKSEKDQKISEKGKSQSEKGKDNNQSEKSKKEEKKPEENKPKDKPQQESPEYEYEYEYETLSDEPKFTSKKGQAEPSKSDVSKKSDSKPAKSDASKKSDAKPAPQKSDASKNEKKPDANKKPPPKKEESPEYVYEYEYEEEEEIEEPPPKSKGKAPEKPKPKAKSNSESSASLFTEDTTKPKKKNKDKDDSPSFVYEDTTKPKGGKKSQSEAKKESSSKTSDDFLDLLSDGFKNEKKSSSPKPEKKPAPAKSSNLDSDINAILAD</sequence>
<feature type="compositionally biased region" description="Basic and acidic residues" evidence="7">
    <location>
        <begin position="673"/>
        <end position="687"/>
    </location>
</feature>
<feature type="compositionally biased region" description="Basic and acidic residues" evidence="7">
    <location>
        <begin position="573"/>
        <end position="594"/>
    </location>
</feature>
<keyword evidence="5" id="KW-0206">Cytoskeleton</keyword>
<dbReference type="PANTHER" id="PTHR21502">
    <property type="entry name" value="ZINC FINGER PROTEIN DZIP1"/>
    <property type="match status" value="1"/>
</dbReference>
<feature type="compositionally biased region" description="Acidic residues" evidence="7">
    <location>
        <begin position="599"/>
        <end position="611"/>
    </location>
</feature>
<evidence type="ECO:0000256" key="6">
    <source>
        <dbReference type="ARBA" id="ARBA00023273"/>
    </source>
</evidence>
<evidence type="ECO:0000259" key="8">
    <source>
        <dbReference type="PROSITE" id="PS00028"/>
    </source>
</evidence>
<evidence type="ECO:0000256" key="2">
    <source>
        <dbReference type="ARBA" id="ARBA00004120"/>
    </source>
</evidence>
<keyword evidence="10" id="KW-1185">Reference proteome</keyword>
<dbReference type="PROSITE" id="PS00028">
    <property type="entry name" value="ZINC_FINGER_C2H2_1"/>
    <property type="match status" value="1"/>
</dbReference>
<dbReference type="InterPro" id="IPR032714">
    <property type="entry name" value="DZIP1_N"/>
</dbReference>
<feature type="compositionally biased region" description="Acidic residues" evidence="7">
    <location>
        <begin position="515"/>
        <end position="527"/>
    </location>
</feature>
<dbReference type="GO" id="GO:0005814">
    <property type="term" value="C:centriole"/>
    <property type="evidence" value="ECO:0007669"/>
    <property type="project" value="UniProtKB-SubCell"/>
</dbReference>
<feature type="compositionally biased region" description="Basic and acidic residues" evidence="7">
    <location>
        <begin position="457"/>
        <end position="511"/>
    </location>
</feature>
<organism evidence="9 10">
    <name type="scientific">Trichomonas vaginalis (strain ATCC PRA-98 / G3)</name>
    <dbReference type="NCBI Taxonomy" id="412133"/>
    <lineage>
        <taxon>Eukaryota</taxon>
        <taxon>Metamonada</taxon>
        <taxon>Parabasalia</taxon>
        <taxon>Trichomonadida</taxon>
        <taxon>Trichomonadidae</taxon>
        <taxon>Trichomonas</taxon>
    </lineage>
</organism>
<feature type="domain" description="C2H2-type" evidence="8">
    <location>
        <begin position="146"/>
        <end position="167"/>
    </location>
</feature>
<dbReference type="GO" id="GO:0008270">
    <property type="term" value="F:zinc ion binding"/>
    <property type="evidence" value="ECO:0007669"/>
    <property type="project" value="UniProtKB-KW"/>
</dbReference>
<dbReference type="GO" id="GO:0005737">
    <property type="term" value="C:cytoplasm"/>
    <property type="evidence" value="ECO:0000318"/>
    <property type="project" value="GO_Central"/>
</dbReference>
<feature type="compositionally biased region" description="Basic and acidic residues" evidence="7">
    <location>
        <begin position="542"/>
        <end position="565"/>
    </location>
</feature>
<evidence type="ECO:0000256" key="1">
    <source>
        <dbReference type="ARBA" id="ARBA00004114"/>
    </source>
</evidence>